<dbReference type="Proteomes" id="UP000594364">
    <property type="component" value="Chromosome 6"/>
</dbReference>
<dbReference type="SUPFAM" id="SSF50044">
    <property type="entry name" value="SH3-domain"/>
    <property type="match status" value="1"/>
</dbReference>
<dbReference type="InterPro" id="IPR036028">
    <property type="entry name" value="SH3-like_dom_sf"/>
</dbReference>
<dbReference type="AlphaFoldDB" id="A0A7U3Q1H0"/>
<name>A0A7U3Q1H0_EPIFF</name>
<protein>
    <recommendedName>
        <fullName evidence="3">SH3 domain-containing protein</fullName>
    </recommendedName>
</protein>
<keyword evidence="1" id="KW-0728">SH3 domain</keyword>
<feature type="region of interest" description="Disordered" evidence="2">
    <location>
        <begin position="208"/>
        <end position="235"/>
    </location>
</feature>
<organism evidence="4 5">
    <name type="scientific">Epichloe festucae (strain Fl1)</name>
    <dbReference type="NCBI Taxonomy" id="877507"/>
    <lineage>
        <taxon>Eukaryota</taxon>
        <taxon>Fungi</taxon>
        <taxon>Dikarya</taxon>
        <taxon>Ascomycota</taxon>
        <taxon>Pezizomycotina</taxon>
        <taxon>Sordariomycetes</taxon>
        <taxon>Hypocreomycetidae</taxon>
        <taxon>Hypocreales</taxon>
        <taxon>Clavicipitaceae</taxon>
        <taxon>Epichloe</taxon>
    </lineage>
</organism>
<evidence type="ECO:0000313" key="4">
    <source>
        <dbReference type="EMBL" id="QPH16188.1"/>
    </source>
</evidence>
<evidence type="ECO:0000313" key="5">
    <source>
        <dbReference type="Proteomes" id="UP000594364"/>
    </source>
</evidence>
<keyword evidence="5" id="KW-1185">Reference proteome</keyword>
<dbReference type="OrthoDB" id="5243589at2759"/>
<evidence type="ECO:0000256" key="2">
    <source>
        <dbReference type="SAM" id="MobiDB-lite"/>
    </source>
</evidence>
<proteinExistence type="predicted"/>
<feature type="region of interest" description="Disordered" evidence="2">
    <location>
        <begin position="244"/>
        <end position="263"/>
    </location>
</feature>
<feature type="compositionally biased region" description="Low complexity" evidence="2">
    <location>
        <begin position="214"/>
        <end position="231"/>
    </location>
</feature>
<feature type="compositionally biased region" description="Low complexity" evidence="2">
    <location>
        <begin position="152"/>
        <end position="164"/>
    </location>
</feature>
<feature type="region of interest" description="Disordered" evidence="2">
    <location>
        <begin position="152"/>
        <end position="173"/>
    </location>
</feature>
<dbReference type="InterPro" id="IPR001452">
    <property type="entry name" value="SH3_domain"/>
</dbReference>
<dbReference type="Pfam" id="PF14604">
    <property type="entry name" value="SH3_9"/>
    <property type="match status" value="1"/>
</dbReference>
<sequence length="626" mass="69965">MGAAVEGAEAVALVLTPFHDIVAKARSAAGSAAAQDAPMYKAAESLQREGQRALNRLHPLCRNMVSQHGPEFVNAIKSNDDISRFHWELTDVLWEFDDYISVETFDAGKYAQIQSLCRDVAPRLYNVLVTINLELLAQKSTEETPVHIMLESPPTSSISYSSPSAEAWHPCPSQRNIERDTSLLRIADLGTHEKMYPTSAPSLDMAQASMTRQSYSSGYSSPSSGSRSGHGFAPRSIMPIRAGEERPRLPSQDVSSNDAASQRVYGDYASDHRRSRDTFEHAAMPLRLPSKHCIITDASSFRRYKGFCPGAQEVLQGKDGVKQKQKPVQRTLSRVVAKCTGCSMELDYDGIETDLAHKEAGNLVKKDVVYRIRFLQKSHLPVKRATDTLYGCIFCISNGYTIEESDATVFFSAEDLFLHLSRHPRPLPLVRGITVVYGIDVPSNLRNNHDLHFKMPPKTHPVHRESAEIAGRPTGIAIKEMRKVEPQRNLVERDRPEELQLAIGARIAGIKWPPQYKGRKIFAWHDGVFASVPSDNIMLLPPENASLFKAVTSQISGRAKWKFSVKSRKDSPWLKFDKGDTITNIGWVHPDHWCWCGMNSKSNWGIFPQAYIDPNTVRDDTTARDP</sequence>
<evidence type="ECO:0000256" key="1">
    <source>
        <dbReference type="ARBA" id="ARBA00022443"/>
    </source>
</evidence>
<dbReference type="EMBL" id="CP031390">
    <property type="protein sequence ID" value="QPH16188.1"/>
    <property type="molecule type" value="Genomic_DNA"/>
</dbReference>
<accession>A0A7U3Q1H0</accession>
<evidence type="ECO:0000259" key="3">
    <source>
        <dbReference type="Pfam" id="PF14604"/>
    </source>
</evidence>
<feature type="domain" description="SH3" evidence="3">
    <location>
        <begin position="561"/>
        <end position="612"/>
    </location>
</feature>
<dbReference type="Gene3D" id="2.30.30.40">
    <property type="entry name" value="SH3 Domains"/>
    <property type="match status" value="1"/>
</dbReference>
<gene>
    <name evidence="4" type="ORF">C2857_000763</name>
</gene>
<reference evidence="4 5" key="1">
    <citation type="journal article" date="2018" name="PLoS Genet.">
        <title>Repeat elements organise 3D genome structure and mediate transcription in the filamentous fungus Epichloe festucae.</title>
        <authorList>
            <person name="Winter D.J."/>
            <person name="Ganley A.R.D."/>
            <person name="Young C.A."/>
            <person name="Liachko I."/>
            <person name="Schardl C.L."/>
            <person name="Dupont P.Y."/>
            <person name="Berry D."/>
            <person name="Ram A."/>
            <person name="Scott B."/>
            <person name="Cox M.P."/>
        </authorList>
    </citation>
    <scope>NUCLEOTIDE SEQUENCE [LARGE SCALE GENOMIC DNA]</scope>
    <source>
        <strain evidence="4 5">Fl1</strain>
    </source>
</reference>